<dbReference type="EMBL" id="CP022989">
    <property type="protein sequence ID" value="ASV99399.1"/>
    <property type="molecule type" value="Genomic_DNA"/>
</dbReference>
<sequence>MPFICENVECRAVLARKQVKPNRDNNSFFFYCPDCNTRNELIDVGMAGGPLELIQPVRQGLPHKVVATARPLEDGRYAAQLSIQKALGIKGPFAAEERWDELGIFPDAQGAVSHAKTTAAGWLGADFSH</sequence>
<dbReference type="Proteomes" id="UP000215158">
    <property type="component" value="Chromosome 1"/>
</dbReference>
<dbReference type="KEGG" id="parb:CJU94_15335"/>
<dbReference type="RefSeq" id="WP_095419415.1">
    <property type="nucleotide sequence ID" value="NZ_CP022989.1"/>
</dbReference>
<evidence type="ECO:0000313" key="2">
    <source>
        <dbReference type="Proteomes" id="UP000215158"/>
    </source>
</evidence>
<dbReference type="OrthoDB" id="9096422at2"/>
<name>A0A248VLY5_9BURK</name>
<reference evidence="1 2" key="1">
    <citation type="submission" date="2017-08" db="EMBL/GenBank/DDBJ databases">
        <title>Identification and genetic characteristics of simultaneous BTEX- and naphthalene-degrading Paraburkholderia sp. BN5 isolated from petroleum-contaminated soil.</title>
        <authorList>
            <person name="Lee Y."/>
            <person name="Jeon C.O."/>
        </authorList>
    </citation>
    <scope>NUCLEOTIDE SEQUENCE [LARGE SCALE GENOMIC DNA]</scope>
    <source>
        <strain evidence="1 2">BN5</strain>
    </source>
</reference>
<dbReference type="AlphaFoldDB" id="A0A248VLY5"/>
<organism evidence="1 2">
    <name type="scientific">Paraburkholderia aromaticivorans</name>
    <dbReference type="NCBI Taxonomy" id="2026199"/>
    <lineage>
        <taxon>Bacteria</taxon>
        <taxon>Pseudomonadati</taxon>
        <taxon>Pseudomonadota</taxon>
        <taxon>Betaproteobacteria</taxon>
        <taxon>Burkholderiales</taxon>
        <taxon>Burkholderiaceae</taxon>
        <taxon>Paraburkholderia</taxon>
    </lineage>
</organism>
<proteinExistence type="predicted"/>
<evidence type="ECO:0000313" key="1">
    <source>
        <dbReference type="EMBL" id="ASV99399.1"/>
    </source>
</evidence>
<gene>
    <name evidence="1" type="ORF">CJU94_15335</name>
</gene>
<accession>A0A248VLY5</accession>
<protein>
    <submittedName>
        <fullName evidence="1">Uncharacterized protein</fullName>
    </submittedName>
</protein>
<keyword evidence="2" id="KW-1185">Reference proteome</keyword>